<dbReference type="AlphaFoldDB" id="A0A9D1S6J6"/>
<sequence length="266" mass="31040">MRVFYRENRFFCGAFMDVEIYPVFKKPGRRKKQCKPSSEIQKRLNQRRRELKLTRLIHTNFTNQDIALHLTYDDENLPKDDTQAKRDVQNFLRRVNYFRRKNGLAGLKYISVTEKGKKTGRYHHHILMQGDIDRDVLEGFWKKGIANADRLKFGKNGLVGLSKYMVKAPVFDKHYNCSRNLAQPVVKTRDNAITGTKARELCECAEYAQPFEALYPGYTFAEAEPLLNQVNGGYYLLVRMRREAAMQRGETTQNKNAKIGVWMAQT</sequence>
<evidence type="ECO:0000259" key="1">
    <source>
        <dbReference type="Pfam" id="PF23343"/>
    </source>
</evidence>
<comment type="caution">
    <text evidence="2">The sequence shown here is derived from an EMBL/GenBank/DDBJ whole genome shotgun (WGS) entry which is preliminary data.</text>
</comment>
<evidence type="ECO:0000313" key="2">
    <source>
        <dbReference type="EMBL" id="HIU48800.1"/>
    </source>
</evidence>
<proteinExistence type="predicted"/>
<dbReference type="Proteomes" id="UP000824111">
    <property type="component" value="Unassembled WGS sequence"/>
</dbReference>
<reference evidence="2" key="1">
    <citation type="submission" date="2020-10" db="EMBL/GenBank/DDBJ databases">
        <authorList>
            <person name="Gilroy R."/>
        </authorList>
    </citation>
    <scope>NUCLEOTIDE SEQUENCE</scope>
    <source>
        <strain evidence="2">ChiSjej4B22-9803</strain>
    </source>
</reference>
<dbReference type="InterPro" id="IPR056906">
    <property type="entry name" value="ORF2/G2P_dom"/>
</dbReference>
<name>A0A9D1S6J6_9FIRM</name>
<feature type="domain" description="Replication-associated protein ORF2/G2P" evidence="1">
    <location>
        <begin position="68"/>
        <end position="167"/>
    </location>
</feature>
<accession>A0A9D1S6J6</accession>
<dbReference type="Pfam" id="PF23343">
    <property type="entry name" value="REP_ORF2-G2P"/>
    <property type="match status" value="1"/>
</dbReference>
<evidence type="ECO:0000313" key="3">
    <source>
        <dbReference type="Proteomes" id="UP000824111"/>
    </source>
</evidence>
<dbReference type="EMBL" id="DVND01000143">
    <property type="protein sequence ID" value="HIU48800.1"/>
    <property type="molecule type" value="Genomic_DNA"/>
</dbReference>
<organism evidence="2 3">
    <name type="scientific">Candidatus Avimonoglobus intestinipullorum</name>
    <dbReference type="NCBI Taxonomy" id="2840699"/>
    <lineage>
        <taxon>Bacteria</taxon>
        <taxon>Bacillati</taxon>
        <taxon>Bacillota</taxon>
        <taxon>Clostridia</taxon>
        <taxon>Eubacteriales</taxon>
        <taxon>Candidatus Avimonoglobus</taxon>
    </lineage>
</organism>
<gene>
    <name evidence="2" type="ORF">IAB04_05505</name>
</gene>
<reference evidence="2" key="2">
    <citation type="journal article" date="2021" name="PeerJ">
        <title>Extensive microbial diversity within the chicken gut microbiome revealed by metagenomics and culture.</title>
        <authorList>
            <person name="Gilroy R."/>
            <person name="Ravi A."/>
            <person name="Getino M."/>
            <person name="Pursley I."/>
            <person name="Horton D.L."/>
            <person name="Alikhan N.F."/>
            <person name="Baker D."/>
            <person name="Gharbi K."/>
            <person name="Hall N."/>
            <person name="Watson M."/>
            <person name="Adriaenssens E.M."/>
            <person name="Foster-Nyarko E."/>
            <person name="Jarju S."/>
            <person name="Secka A."/>
            <person name="Antonio M."/>
            <person name="Oren A."/>
            <person name="Chaudhuri R.R."/>
            <person name="La Ragione R."/>
            <person name="Hildebrand F."/>
            <person name="Pallen M.J."/>
        </authorList>
    </citation>
    <scope>NUCLEOTIDE SEQUENCE</scope>
    <source>
        <strain evidence="2">ChiSjej4B22-9803</strain>
    </source>
</reference>
<protein>
    <recommendedName>
        <fullName evidence="1">Replication-associated protein ORF2/G2P domain-containing protein</fullName>
    </recommendedName>
</protein>